<feature type="domain" description="Major facilitator superfamily (MFS) profile" evidence="7">
    <location>
        <begin position="35"/>
        <end position="547"/>
    </location>
</feature>
<dbReference type="FunFam" id="1.20.1720.10:FF:000012">
    <property type="entry name" value="MFS toxin efflux pump (AflT)"/>
    <property type="match status" value="1"/>
</dbReference>
<dbReference type="GO" id="GO:0022857">
    <property type="term" value="F:transmembrane transporter activity"/>
    <property type="evidence" value="ECO:0007669"/>
    <property type="project" value="InterPro"/>
</dbReference>
<comment type="subcellular location">
    <subcellularLocation>
        <location evidence="1">Membrane</location>
        <topology evidence="1">Multi-pass membrane protein</topology>
    </subcellularLocation>
</comment>
<dbReference type="CDD" id="cd17502">
    <property type="entry name" value="MFS_Azr1_MDR_like"/>
    <property type="match status" value="1"/>
</dbReference>
<organism evidence="8 9">
    <name type="scientific">Cytospora leucostoma</name>
    <dbReference type="NCBI Taxonomy" id="1230097"/>
    <lineage>
        <taxon>Eukaryota</taxon>
        <taxon>Fungi</taxon>
        <taxon>Dikarya</taxon>
        <taxon>Ascomycota</taxon>
        <taxon>Pezizomycotina</taxon>
        <taxon>Sordariomycetes</taxon>
        <taxon>Sordariomycetidae</taxon>
        <taxon>Diaporthales</taxon>
        <taxon>Cytosporaceae</taxon>
        <taxon>Cytospora</taxon>
    </lineage>
</organism>
<feature type="transmembrane region" description="Helical" evidence="6">
    <location>
        <begin position="366"/>
        <end position="384"/>
    </location>
</feature>
<feature type="transmembrane region" description="Helical" evidence="6">
    <location>
        <begin position="190"/>
        <end position="209"/>
    </location>
</feature>
<feature type="transmembrane region" description="Helical" evidence="6">
    <location>
        <begin position="336"/>
        <end position="357"/>
    </location>
</feature>
<dbReference type="InterPro" id="IPR036259">
    <property type="entry name" value="MFS_trans_sf"/>
</dbReference>
<dbReference type="InParanoid" id="A0A423WJP4"/>
<evidence type="ECO:0000256" key="1">
    <source>
        <dbReference type="ARBA" id="ARBA00004141"/>
    </source>
</evidence>
<feature type="transmembrane region" description="Helical" evidence="6">
    <location>
        <begin position="99"/>
        <end position="119"/>
    </location>
</feature>
<dbReference type="PANTHER" id="PTHR23501">
    <property type="entry name" value="MAJOR FACILITATOR SUPERFAMILY"/>
    <property type="match status" value="1"/>
</dbReference>
<comment type="similarity">
    <text evidence="2">Belongs to the major facilitator superfamily. TCR/Tet family.</text>
</comment>
<feature type="transmembrane region" description="Helical" evidence="6">
    <location>
        <begin position="262"/>
        <end position="282"/>
    </location>
</feature>
<dbReference type="GO" id="GO:0005886">
    <property type="term" value="C:plasma membrane"/>
    <property type="evidence" value="ECO:0007669"/>
    <property type="project" value="TreeGrafter"/>
</dbReference>
<name>A0A423WJP4_9PEZI</name>
<dbReference type="AlphaFoldDB" id="A0A423WJP4"/>
<comment type="caution">
    <text evidence="8">The sequence shown here is derived from an EMBL/GenBank/DDBJ whole genome shotgun (WGS) entry which is preliminary data.</text>
</comment>
<evidence type="ECO:0000256" key="5">
    <source>
        <dbReference type="ARBA" id="ARBA00023136"/>
    </source>
</evidence>
<evidence type="ECO:0000256" key="6">
    <source>
        <dbReference type="SAM" id="Phobius"/>
    </source>
</evidence>
<gene>
    <name evidence="8" type="ORF">VPNG_07165</name>
</gene>
<keyword evidence="5 6" id="KW-0472">Membrane</keyword>
<feature type="transmembrane region" description="Helical" evidence="6">
    <location>
        <begin position="430"/>
        <end position="449"/>
    </location>
</feature>
<evidence type="ECO:0000313" key="9">
    <source>
        <dbReference type="Proteomes" id="UP000285146"/>
    </source>
</evidence>
<dbReference type="InterPro" id="IPR020846">
    <property type="entry name" value="MFS_dom"/>
</dbReference>
<evidence type="ECO:0000259" key="7">
    <source>
        <dbReference type="PROSITE" id="PS50850"/>
    </source>
</evidence>
<feature type="transmembrane region" description="Helical" evidence="6">
    <location>
        <begin position="229"/>
        <end position="250"/>
    </location>
</feature>
<dbReference type="Pfam" id="PF07690">
    <property type="entry name" value="MFS_1"/>
    <property type="match status" value="1"/>
</dbReference>
<dbReference type="Proteomes" id="UP000285146">
    <property type="component" value="Unassembled WGS sequence"/>
</dbReference>
<evidence type="ECO:0000256" key="3">
    <source>
        <dbReference type="ARBA" id="ARBA00022692"/>
    </source>
</evidence>
<dbReference type="PROSITE" id="PS50850">
    <property type="entry name" value="MFS"/>
    <property type="match status" value="1"/>
</dbReference>
<dbReference type="InterPro" id="IPR011701">
    <property type="entry name" value="MFS"/>
</dbReference>
<reference evidence="8 9" key="1">
    <citation type="submission" date="2015-09" db="EMBL/GenBank/DDBJ databases">
        <title>Host preference determinants of Valsa canker pathogens revealed by comparative genomics.</title>
        <authorList>
            <person name="Yin Z."/>
            <person name="Huang L."/>
        </authorList>
    </citation>
    <scope>NUCLEOTIDE SEQUENCE [LARGE SCALE GENOMIC DNA]</scope>
    <source>
        <strain evidence="8 9">SXYLt</strain>
    </source>
</reference>
<keyword evidence="4 6" id="KW-1133">Transmembrane helix</keyword>
<feature type="transmembrane region" description="Helical" evidence="6">
    <location>
        <begin position="29"/>
        <end position="48"/>
    </location>
</feature>
<evidence type="ECO:0000256" key="4">
    <source>
        <dbReference type="ARBA" id="ARBA00022989"/>
    </source>
</evidence>
<feature type="transmembrane region" description="Helical" evidence="6">
    <location>
        <begin position="158"/>
        <end position="184"/>
    </location>
</feature>
<dbReference type="FunCoup" id="A0A423WJP4">
    <property type="interactions" value="60"/>
</dbReference>
<feature type="transmembrane region" description="Helical" evidence="6">
    <location>
        <begin position="125"/>
        <end position="146"/>
    </location>
</feature>
<keyword evidence="9" id="KW-1185">Reference proteome</keyword>
<dbReference type="SUPFAM" id="SSF103473">
    <property type="entry name" value="MFS general substrate transporter"/>
    <property type="match status" value="2"/>
</dbReference>
<sequence>MHTEEAPPANLEPEAMQAPKDTQLDQVTGVKLVILLSSLALSCLLLLLDTSIVSTAIPKITDDFHSLPDVGWYGSAYQLGSSALQLLTGKIYNQFSLKWTFLTFFAVFELGSALCGAAQSSAMLIVGRVVAGIGASALMNGTITIISASVPLEKRPFLLGILMGIAQLGVVLGPLVGGAFTTGYTWRWCFYLNLPLGTLVALPIVLLHIPNEVPKKSPGSVLQNIHHHLDLLGFALFAPAIVMLLLALQFGGNEYPWNSSQVIGLFCGAGAIFIVWMVWNYHKGADALLPVAIIRRRVIWMSGVNYTFLLSTLFGASYFLPIYFQAVKGVSAVLSGVYLLATILPQLLSAVIGGTLVSKIGRVPPMALFSATLTTVGSGLYSLFTPGSSTGEWVGFQVITGLGRGIGLQMPIVAAQNSISQDELSPTMAFLVWCQYIGPAIFLALYNTVFDTSLKSQLREQASNADAAAIIDAGATGFRSIVEPQDLRGVLRAYTNSLDNVFYLVAGAGAVSWLCDVPWPQDIEKFVDELLCSCIIYEVEPIQDHDK</sequence>
<proteinExistence type="inferred from homology"/>
<feature type="transmembrane region" description="Helical" evidence="6">
    <location>
        <begin position="303"/>
        <end position="324"/>
    </location>
</feature>
<accession>A0A423WJP4</accession>
<protein>
    <recommendedName>
        <fullName evidence="7">Major facilitator superfamily (MFS) profile domain-containing protein</fullName>
    </recommendedName>
</protein>
<evidence type="ECO:0000256" key="2">
    <source>
        <dbReference type="ARBA" id="ARBA00007520"/>
    </source>
</evidence>
<dbReference type="Gene3D" id="1.20.1250.20">
    <property type="entry name" value="MFS general substrate transporter like domains"/>
    <property type="match status" value="2"/>
</dbReference>
<dbReference type="PANTHER" id="PTHR23501:SF193">
    <property type="entry name" value="MULTIDRUG TRANSPORTER, PUTATIVE (AFU_ORTHOLOGUE AFUA_8G00940)-RELATED"/>
    <property type="match status" value="1"/>
</dbReference>
<keyword evidence="3 6" id="KW-0812">Transmembrane</keyword>
<dbReference type="OrthoDB" id="10021397at2759"/>
<dbReference type="EMBL" id="LKEB01000049">
    <property type="protein sequence ID" value="ROW03612.1"/>
    <property type="molecule type" value="Genomic_DNA"/>
</dbReference>
<evidence type="ECO:0000313" key="8">
    <source>
        <dbReference type="EMBL" id="ROW03612.1"/>
    </source>
</evidence>